<dbReference type="Pfam" id="PF12017">
    <property type="entry name" value="Tnp_P_element"/>
    <property type="match status" value="1"/>
</dbReference>
<evidence type="ECO:0000259" key="5">
    <source>
        <dbReference type="Pfam" id="PF22824"/>
    </source>
</evidence>
<protein>
    <submittedName>
        <fullName evidence="6">DNA transposase THAP9</fullName>
    </submittedName>
</protein>
<feature type="domain" description="Transposable element P transposase-like RNase H" evidence="3">
    <location>
        <begin position="187"/>
        <end position="319"/>
    </location>
</feature>
<organism evidence="6 7">
    <name type="scientific">Orchesella cincta</name>
    <name type="common">Springtail</name>
    <name type="synonym">Podura cincta</name>
    <dbReference type="NCBI Taxonomy" id="48709"/>
    <lineage>
        <taxon>Eukaryota</taxon>
        <taxon>Metazoa</taxon>
        <taxon>Ecdysozoa</taxon>
        <taxon>Arthropoda</taxon>
        <taxon>Hexapoda</taxon>
        <taxon>Collembola</taxon>
        <taxon>Entomobryomorpha</taxon>
        <taxon>Entomobryoidea</taxon>
        <taxon>Orchesellidae</taxon>
        <taxon>Orchesellinae</taxon>
        <taxon>Orchesella</taxon>
    </lineage>
</organism>
<feature type="domain" description="Transposable element P transposase-like GTP-binding insertion" evidence="4">
    <location>
        <begin position="349"/>
        <end position="468"/>
    </location>
</feature>
<dbReference type="PANTHER" id="PTHR47577">
    <property type="entry name" value="THAP DOMAIN-CONTAINING PROTEIN 6"/>
    <property type="match status" value="1"/>
</dbReference>
<evidence type="ECO:0000313" key="7">
    <source>
        <dbReference type="Proteomes" id="UP000094527"/>
    </source>
</evidence>
<gene>
    <name evidence="6" type="ORF">Ocin01_19944</name>
</gene>
<dbReference type="InterPro" id="IPR048365">
    <property type="entry name" value="TNP-like_RNaseH_N"/>
</dbReference>
<feature type="domain" description="DNA transposase THAP9 C-terminal" evidence="5">
    <location>
        <begin position="625"/>
        <end position="763"/>
    </location>
</feature>
<dbReference type="Pfam" id="PF21788">
    <property type="entry name" value="TNP-like_GBD"/>
    <property type="match status" value="1"/>
</dbReference>
<dbReference type="InterPro" id="IPR055035">
    <property type="entry name" value="THAP9_C"/>
</dbReference>
<dbReference type="Proteomes" id="UP000094527">
    <property type="component" value="Unassembled WGS sequence"/>
</dbReference>
<reference evidence="6 7" key="1">
    <citation type="journal article" date="2016" name="Genome Biol. Evol.">
        <title>Gene Family Evolution Reflects Adaptation to Soil Environmental Stressors in the Genome of the Collembolan Orchesella cincta.</title>
        <authorList>
            <person name="Faddeeva-Vakhrusheva A."/>
            <person name="Derks M.F."/>
            <person name="Anvar S.Y."/>
            <person name="Agamennone V."/>
            <person name="Suring W."/>
            <person name="Smit S."/>
            <person name="van Straalen N.M."/>
            <person name="Roelofs D."/>
        </authorList>
    </citation>
    <scope>NUCLEOTIDE SEQUENCE [LARGE SCALE GENOMIC DNA]</scope>
    <source>
        <tissue evidence="6">Mixed pool</tissue>
    </source>
</reference>
<dbReference type="STRING" id="48709.A0A1D2M195"/>
<dbReference type="AlphaFoldDB" id="A0A1D2M195"/>
<comment type="caution">
    <text evidence="6">The sequence shown here is derived from an EMBL/GenBank/DDBJ whole genome shotgun (WGS) entry which is preliminary data.</text>
</comment>
<proteinExistence type="predicted"/>
<name>A0A1D2M195_ORCCI</name>
<dbReference type="OMA" id="VKSTFFH"/>
<dbReference type="PANTHER" id="PTHR47577:SF2">
    <property type="entry name" value="THAP DOMAIN CONTAINING 9"/>
    <property type="match status" value="1"/>
</dbReference>
<evidence type="ECO:0000313" key="6">
    <source>
        <dbReference type="EMBL" id="ODM86738.1"/>
    </source>
</evidence>
<dbReference type="InterPro" id="IPR048366">
    <property type="entry name" value="TNP-like_GBD"/>
</dbReference>
<dbReference type="InterPro" id="IPR021896">
    <property type="entry name" value="THAP9-like_HTH"/>
</dbReference>
<accession>A0A1D2M195</accession>
<sequence length="786" mass="89089">MKRESPRNENTLSENFIKTAEQTEQSTAFPYAGETASVELVTTTDNVFNTELVKTTEQQDKSIEVLYGRVSTLENMVKTRNVEKKTLKQSCKRLQEGKRKLQCQLAKMKKAKSDTAQVFKPRPYTLLDELHSRQQMKKNAPYSKTIKDFAFETHYYSARTYRHIKRKLNVLPHPRSLSRWTEHIQSDPGFLQPSLEFMKKLNEESVHKLYFALSLDEIYMKKGIDHDGNGLVGYTDYGGIIPNDESDKEATTALFIMATQINGRHKFPIAYLLTNGLSAGQLASVINTCLRKMYEYSSRVLSITFDGLHTNLRAATILGANLDVESEEFSPMIPHPDTLDDVYIVLDPSHMVKLIRNFWSSSGVFLNGDGKEIRWQLVEKLHSIQTECGLRLANKLTSRHVQFQNQKMKTKLCVQVLSNSVAIALGVCRELDVEGFEDTEATEEFLKIIDRLFDILNSKSSGKGWKAPLRARNTESWSSFFTKCRQYFSTLKVLRKGRMVPILKTAKKTALVGLLTTIRSVELIMEKIVFDSDEDLIVLRSRSGFNNNPTALDLRRNLRAILCMNSKGIESGNCCQQEEMCTRVSPLGTINNIMSTEPDESTYESDQDLELHDLVPPGGMTLVSNIVAYISGFIGKTLCSKLRCVKCICKLGMTQVDVQKISEDSALILNRDNGGLFYPSHALITTCKIAEKVIRRSKFSGLRKMKKTRIASQIFKDCYEKGCIELLECDNCDDEAGANHVTHLLRDIASLYSKVRLHYIAKEATLKLNPTTVRSKCHNEIQFKGN</sequence>
<dbReference type="EMBL" id="LJIJ01007421">
    <property type="protein sequence ID" value="ODM86738.1"/>
    <property type="molecule type" value="Genomic_DNA"/>
</dbReference>
<feature type="domain" description="THAP9-like helix-turn-helix" evidence="2">
    <location>
        <begin position="109"/>
        <end position="180"/>
    </location>
</feature>
<dbReference type="Pfam" id="PF21787">
    <property type="entry name" value="TNP-like_RNaseH_N"/>
    <property type="match status" value="1"/>
</dbReference>
<dbReference type="PROSITE" id="PS00018">
    <property type="entry name" value="EF_HAND_1"/>
    <property type="match status" value="1"/>
</dbReference>
<evidence type="ECO:0000259" key="3">
    <source>
        <dbReference type="Pfam" id="PF21787"/>
    </source>
</evidence>
<dbReference type="InterPro" id="IPR018247">
    <property type="entry name" value="EF_Hand_1_Ca_BS"/>
</dbReference>
<evidence type="ECO:0000256" key="1">
    <source>
        <dbReference type="SAM" id="Coils"/>
    </source>
</evidence>
<evidence type="ECO:0000259" key="2">
    <source>
        <dbReference type="Pfam" id="PF12017"/>
    </source>
</evidence>
<dbReference type="OrthoDB" id="7312725at2759"/>
<keyword evidence="1" id="KW-0175">Coiled coil</keyword>
<keyword evidence="7" id="KW-1185">Reference proteome</keyword>
<evidence type="ECO:0000259" key="4">
    <source>
        <dbReference type="Pfam" id="PF21788"/>
    </source>
</evidence>
<dbReference type="Pfam" id="PF22824">
    <property type="entry name" value="THAP9_C"/>
    <property type="match status" value="1"/>
</dbReference>
<feature type="coiled-coil region" evidence="1">
    <location>
        <begin position="84"/>
        <end position="111"/>
    </location>
</feature>